<evidence type="ECO:0000313" key="2">
    <source>
        <dbReference type="Proteomes" id="UP000053815"/>
    </source>
</evidence>
<dbReference type="EMBL" id="DF836488">
    <property type="protein sequence ID" value="GAN08327.1"/>
    <property type="molecule type" value="Genomic_DNA"/>
</dbReference>
<protein>
    <submittedName>
        <fullName evidence="1">Uncharacterized protein</fullName>
    </submittedName>
</protein>
<accession>A0A0C9MXN4</accession>
<name>A0A0C9MXN4_9FUNG</name>
<sequence>MLQKSLHIYYRAARTIQTMLAIETTINVLRHVNIPLNIATNVSFENENEGDAADSRVVDNNNDTNNAVKAKVINGHTEQEATDDVALPPAAKYSEIWIHLKPDFSHQKLFYTFRIAPNNCFYLVLTY</sequence>
<evidence type="ECO:0000313" key="1">
    <source>
        <dbReference type="EMBL" id="GAN08327.1"/>
    </source>
</evidence>
<gene>
    <name evidence="1" type="ORF">MAM1_0199d07836</name>
</gene>
<organism evidence="1">
    <name type="scientific">Mucor ambiguus</name>
    <dbReference type="NCBI Taxonomy" id="91626"/>
    <lineage>
        <taxon>Eukaryota</taxon>
        <taxon>Fungi</taxon>
        <taxon>Fungi incertae sedis</taxon>
        <taxon>Mucoromycota</taxon>
        <taxon>Mucoromycotina</taxon>
        <taxon>Mucoromycetes</taxon>
        <taxon>Mucorales</taxon>
        <taxon>Mucorineae</taxon>
        <taxon>Mucoraceae</taxon>
        <taxon>Mucor</taxon>
    </lineage>
</organism>
<keyword evidence="2" id="KW-1185">Reference proteome</keyword>
<dbReference type="Proteomes" id="UP000053815">
    <property type="component" value="Unassembled WGS sequence"/>
</dbReference>
<reference evidence="1" key="1">
    <citation type="submission" date="2014-09" db="EMBL/GenBank/DDBJ databases">
        <title>Draft genome sequence of an oleaginous Mucoromycotina fungus Mucor ambiguus NBRC6742.</title>
        <authorList>
            <person name="Takeda I."/>
            <person name="Yamane N."/>
            <person name="Morita T."/>
            <person name="Tamano K."/>
            <person name="Machida M."/>
            <person name="Baker S."/>
            <person name="Koike H."/>
        </authorList>
    </citation>
    <scope>NUCLEOTIDE SEQUENCE</scope>
    <source>
        <strain evidence="1">NBRC 6742</strain>
    </source>
</reference>
<dbReference type="AlphaFoldDB" id="A0A0C9MXN4"/>
<proteinExistence type="predicted"/>